<feature type="transmembrane region" description="Helical" evidence="6">
    <location>
        <begin position="6"/>
        <end position="21"/>
    </location>
</feature>
<dbReference type="GO" id="GO:0005886">
    <property type="term" value="C:plasma membrane"/>
    <property type="evidence" value="ECO:0007669"/>
    <property type="project" value="UniProtKB-SubCell"/>
</dbReference>
<evidence type="ECO:0000256" key="4">
    <source>
        <dbReference type="ARBA" id="ARBA00022989"/>
    </source>
</evidence>
<proteinExistence type="predicted"/>
<dbReference type="RefSeq" id="WP_278100444.1">
    <property type="nucleotide sequence ID" value="NZ_CP091092.1"/>
</dbReference>
<feature type="transmembrane region" description="Helical" evidence="6">
    <location>
        <begin position="239"/>
        <end position="264"/>
    </location>
</feature>
<dbReference type="NCBIfam" id="NF037997">
    <property type="entry name" value="Na_Pi_symport"/>
    <property type="match status" value="1"/>
</dbReference>
<dbReference type="GO" id="GO:0005436">
    <property type="term" value="F:sodium:phosphate symporter activity"/>
    <property type="evidence" value="ECO:0007669"/>
    <property type="project" value="InterPro"/>
</dbReference>
<dbReference type="KEGG" id="manq:L1994_04230"/>
<evidence type="ECO:0000256" key="2">
    <source>
        <dbReference type="ARBA" id="ARBA00022475"/>
    </source>
</evidence>
<dbReference type="Pfam" id="PF02690">
    <property type="entry name" value="Na_Pi_cotrans"/>
    <property type="match status" value="2"/>
</dbReference>
<sequence length="535" mass="59589">MISWELVFTIIPGIILFLYGIEQFSKEVQLYAGEYFRGFIQRLTSTPVRGTLVGTLVTSVIQSSMATTVITVGLVNRGIISFVASLGIIFGANLGTTLTSQLIALNLTSFAPFFILAGFVISIAGGKYKVIGRPVFYFGLVFFSLSLISGVMTPYQNDPQLTGFVTAMDNIFIQILFGMIITIIFQSSSVTTGLVVVMAQNGLITPSMAIPVLMGANLGTPSTTLFVAYKMNTSAKRAAIAHFLFNFLGVLMFLPFLGPFTSIIESLGGNPGQQVANAHLIFNLICCVVFLLAIKPFEKLVIRLVPGREDDIVFQTRYLKRPLPEKTEDSFKALELETVHLFEQSEKLLFEIEPLLEDPKKYSSIVNQLKEYANYLDDEISDASLELSDRNLEPNEVAYLAGLDRISKLGEILAFQTWELVEIIHQIQEKNILLAPKSKEAIINSLVPCKMNLRSLVESFPVIPESVNESMRERDNILRDIITLQYRQYLKRFISRKSSAGSAFSRALFQLEGMSATIREIRKSTKILDENRSGR</sequence>
<protein>
    <submittedName>
        <fullName evidence="7">Na/Pi cotransporter family protein</fullName>
    </submittedName>
</protein>
<evidence type="ECO:0000256" key="1">
    <source>
        <dbReference type="ARBA" id="ARBA00004651"/>
    </source>
</evidence>
<keyword evidence="5 6" id="KW-0472">Membrane</keyword>
<dbReference type="Proteomes" id="UP001218895">
    <property type="component" value="Chromosome"/>
</dbReference>
<gene>
    <name evidence="7" type="ORF">L1994_04230</name>
</gene>
<feature type="transmembrane region" description="Helical" evidence="6">
    <location>
        <begin position="175"/>
        <end position="199"/>
    </location>
</feature>
<evidence type="ECO:0000256" key="6">
    <source>
        <dbReference type="SAM" id="Phobius"/>
    </source>
</evidence>
<reference evidence="7" key="1">
    <citation type="submission" date="2022-01" db="EMBL/GenBank/DDBJ databases">
        <title>Complete genome of Methanomicrobium antiquum DSM 21220.</title>
        <authorList>
            <person name="Chen S.-C."/>
            <person name="You Y.-T."/>
            <person name="Zhou Y.-Z."/>
            <person name="Lai M.-C."/>
        </authorList>
    </citation>
    <scope>NUCLEOTIDE SEQUENCE</scope>
    <source>
        <strain evidence="7">DSM 21220</strain>
    </source>
</reference>
<comment type="subcellular location">
    <subcellularLocation>
        <location evidence="1">Cell membrane</location>
        <topology evidence="1">Multi-pass membrane protein</topology>
    </subcellularLocation>
</comment>
<dbReference type="InterPro" id="IPR003841">
    <property type="entry name" value="Na/Pi_transpt"/>
</dbReference>
<keyword evidence="4 6" id="KW-1133">Transmembrane helix</keyword>
<dbReference type="EMBL" id="CP091092">
    <property type="protein sequence ID" value="WFN37604.1"/>
    <property type="molecule type" value="Genomic_DNA"/>
</dbReference>
<evidence type="ECO:0000256" key="3">
    <source>
        <dbReference type="ARBA" id="ARBA00022692"/>
    </source>
</evidence>
<feature type="transmembrane region" description="Helical" evidence="6">
    <location>
        <begin position="102"/>
        <end position="123"/>
    </location>
</feature>
<evidence type="ECO:0000256" key="5">
    <source>
        <dbReference type="ARBA" id="ARBA00023136"/>
    </source>
</evidence>
<name>A0AAF0FSD3_9EURY</name>
<evidence type="ECO:0000313" key="7">
    <source>
        <dbReference type="EMBL" id="WFN37604.1"/>
    </source>
</evidence>
<dbReference type="GeneID" id="79949578"/>
<accession>A0AAF0FSD3</accession>
<dbReference type="GO" id="GO:0044341">
    <property type="term" value="P:sodium-dependent phosphate transport"/>
    <property type="evidence" value="ECO:0007669"/>
    <property type="project" value="InterPro"/>
</dbReference>
<organism evidence="7 8">
    <name type="scientific">Methanomicrobium antiquum</name>
    <dbReference type="NCBI Taxonomy" id="487686"/>
    <lineage>
        <taxon>Archaea</taxon>
        <taxon>Methanobacteriati</taxon>
        <taxon>Methanobacteriota</taxon>
        <taxon>Stenosarchaea group</taxon>
        <taxon>Methanomicrobia</taxon>
        <taxon>Methanomicrobiales</taxon>
        <taxon>Methanomicrobiaceae</taxon>
        <taxon>Methanomicrobium</taxon>
    </lineage>
</organism>
<feature type="transmembrane region" description="Helical" evidence="6">
    <location>
        <begin position="276"/>
        <end position="294"/>
    </location>
</feature>
<feature type="transmembrane region" description="Helical" evidence="6">
    <location>
        <begin position="135"/>
        <end position="155"/>
    </location>
</feature>
<keyword evidence="8" id="KW-1185">Reference proteome</keyword>
<feature type="transmembrane region" description="Helical" evidence="6">
    <location>
        <begin position="69"/>
        <end position="90"/>
    </location>
</feature>
<dbReference type="PANTHER" id="PTHR10010:SF46">
    <property type="entry name" value="SODIUM-DEPENDENT PHOSPHATE TRANSPORT PROTEIN 2B"/>
    <property type="match status" value="1"/>
</dbReference>
<dbReference type="PANTHER" id="PTHR10010">
    <property type="entry name" value="SOLUTE CARRIER FAMILY 34 SODIUM PHOSPHATE , MEMBER 2-RELATED"/>
    <property type="match status" value="1"/>
</dbReference>
<dbReference type="AlphaFoldDB" id="A0AAF0FSD3"/>
<keyword evidence="2" id="KW-1003">Cell membrane</keyword>
<keyword evidence="3 6" id="KW-0812">Transmembrane</keyword>
<evidence type="ECO:0000313" key="8">
    <source>
        <dbReference type="Proteomes" id="UP001218895"/>
    </source>
</evidence>